<dbReference type="Proteomes" id="UP000326380">
    <property type="component" value="Unassembled WGS sequence"/>
</dbReference>
<dbReference type="NCBIfam" id="TIGR00847">
    <property type="entry name" value="ccoS"/>
    <property type="match status" value="1"/>
</dbReference>
<dbReference type="PANTHER" id="PTHR41532">
    <property type="entry name" value="FIXS PROTEIN"/>
    <property type="match status" value="1"/>
</dbReference>
<proteinExistence type="predicted"/>
<dbReference type="Pfam" id="PF03597">
    <property type="entry name" value="FixS"/>
    <property type="match status" value="1"/>
</dbReference>
<reference evidence="1 2" key="1">
    <citation type="submission" date="2019-09" db="EMBL/GenBank/DDBJ databases">
        <title>Genome sequence of Hymenobacter sp. M3.</title>
        <authorList>
            <person name="Srinivasan S."/>
        </authorList>
    </citation>
    <scope>NUCLEOTIDE SEQUENCE [LARGE SCALE GENOMIC DNA]</scope>
    <source>
        <strain evidence="1 2">M3</strain>
    </source>
</reference>
<dbReference type="RefSeq" id="WP_151080142.1">
    <property type="nucleotide sequence ID" value="NZ_CP047647.1"/>
</dbReference>
<protein>
    <submittedName>
        <fullName evidence="1">Cbb3-type cytochrome oxidase assembly protein CcoS</fullName>
    </submittedName>
</protein>
<sequence>MEIIFGLITISLIVAVFFLLAFVWAVRSRQYDDTYTPAVRMLFDDNEGPAEQQTP</sequence>
<comment type="caution">
    <text evidence="1">The sequence shown here is derived from an EMBL/GenBank/DDBJ whole genome shotgun (WGS) entry which is preliminary data.</text>
</comment>
<gene>
    <name evidence="1" type="primary">ccoS</name>
    <name evidence="1" type="ORF">F0P96_17100</name>
</gene>
<name>A0A7L4ZT59_9BACT</name>
<organism evidence="1 2">
    <name type="scientific">Hymenobacter busanensis</name>
    <dbReference type="NCBI Taxonomy" id="2607656"/>
    <lineage>
        <taxon>Bacteria</taxon>
        <taxon>Pseudomonadati</taxon>
        <taxon>Bacteroidota</taxon>
        <taxon>Cytophagia</taxon>
        <taxon>Cytophagales</taxon>
        <taxon>Hymenobacteraceae</taxon>
        <taxon>Hymenobacter</taxon>
    </lineage>
</organism>
<dbReference type="EMBL" id="VTWU01000006">
    <property type="protein sequence ID" value="KAA9327694.1"/>
    <property type="molecule type" value="Genomic_DNA"/>
</dbReference>
<dbReference type="AlphaFoldDB" id="A0A7L4ZT59"/>
<dbReference type="InterPro" id="IPR004714">
    <property type="entry name" value="Cyt_oxidase_maturation_cbb3"/>
</dbReference>
<evidence type="ECO:0000313" key="2">
    <source>
        <dbReference type="Proteomes" id="UP000326380"/>
    </source>
</evidence>
<accession>A0A7L4ZT59</accession>
<evidence type="ECO:0000313" key="1">
    <source>
        <dbReference type="EMBL" id="KAA9327694.1"/>
    </source>
</evidence>
<keyword evidence="2" id="KW-1185">Reference proteome</keyword>
<dbReference type="PANTHER" id="PTHR41532:SF1">
    <property type="entry name" value="FIXS PROTEIN"/>
    <property type="match status" value="1"/>
</dbReference>